<feature type="region of interest" description="Disordered" evidence="10">
    <location>
        <begin position="281"/>
        <end position="330"/>
    </location>
</feature>
<dbReference type="GO" id="GO:0042393">
    <property type="term" value="F:histone binding"/>
    <property type="evidence" value="ECO:0007669"/>
    <property type="project" value="InterPro"/>
</dbReference>
<dbReference type="InterPro" id="IPR000330">
    <property type="entry name" value="SNF2_N"/>
</dbReference>
<evidence type="ECO:0000313" key="15">
    <source>
        <dbReference type="Proteomes" id="UP000467841"/>
    </source>
</evidence>
<dbReference type="Gene3D" id="3.40.50.300">
    <property type="entry name" value="P-loop containing nucleotide triphosphate hydrolases"/>
    <property type="match status" value="1"/>
</dbReference>
<gene>
    <name evidence="14" type="ORF">MERR_LOCUS39285</name>
</gene>
<dbReference type="GO" id="GO:0006355">
    <property type="term" value="P:regulation of DNA-templated transcription"/>
    <property type="evidence" value="ECO:0007669"/>
    <property type="project" value="InterPro"/>
</dbReference>
<feature type="coiled-coil region" evidence="9">
    <location>
        <begin position="630"/>
        <end position="657"/>
    </location>
</feature>
<evidence type="ECO:0000256" key="1">
    <source>
        <dbReference type="ARBA" id="ARBA00004123"/>
    </source>
</evidence>
<dbReference type="SMART" id="SM00490">
    <property type="entry name" value="HELICc"/>
    <property type="match status" value="1"/>
</dbReference>
<evidence type="ECO:0000256" key="2">
    <source>
        <dbReference type="ARBA" id="ARBA00022737"/>
    </source>
</evidence>
<accession>A0A6D2KG00</accession>
<keyword evidence="2" id="KW-0677">Repeat</keyword>
<dbReference type="InterPro" id="IPR001650">
    <property type="entry name" value="Helicase_C-like"/>
</dbReference>
<dbReference type="InterPro" id="IPR049730">
    <property type="entry name" value="SNF2/RAD54-like_C"/>
</dbReference>
<sequence>MSSSDNIEMEAARYLHRLIRVSTDEPPELATKLYVILEDMKFSGQEHTMPYQVVSRSLDTLVNQHSLDIEVLKSSLPQAGDTQTLRSLDTVVNQHSPDIEVLKASVCLPQAGDTQTKDPGSGNLAGSQMDGAGDKGKTSLSENEMTKYDALIASQLGGSNTASQAFYQLSGTQSNIPFDHDTPSTLHSQSHNKNEAMDQRVAKSLGKRKVGESPPSWEQYIDTSQMFGNLPGSMIGDQTGEQRRMEMPRDSGGIENIPVGLESAAYTTTPQCGWNNIVVTANRPPPVHREPGNRRPPVPREHGYRPPPVPREPGCLPPQVHREPGNMTPPVHRDLGKSVAVESMMPSSTSPFKEEQLKQFMAQSSVNVALRNGFVPNQTDLEKALQINFPGGGNIQNFPVGLSSYAYTTPQYGWQNTVVTPNWPPVHREHGHNVAVQRLLPSPGSPFMDQQLKQLNAQWLVSASLRNGFIPKKEDLEDALQNQFPGDGSQAQAQAAASHSQLASSSDGVDDLSTSVIQLKNFNVPDNPDIMRSAPMRTMLEQLIMDHQNQKRLDDEIQALKRKKTDEAIAARIKVLQETPDLSESLKRELRKLKLVGLQRRLRREVIEDYFRPVTDELEKVKSYKKKHKHGRKDKQIAKYEQKMREERQKRFRERQKVFLGKIEVQKEKIEECSKARRERHKGFNKYVKEFHKRKERLHREKMDKIQREKIDLLKVNDVEGYLRIAQDVKSDRITQLLKETEKYLQTLGSKLKESKSLTRRFEYEADATSISTAVEDETSDEIEDESDQAKASSLSQELFLFFSFCVCAFFLLFLIVTKYVMQDYLERNEQYYLMAHRYQMNGLRWLISLYNNNLNGILADEMGLGKTVQVISLICYLMETKNDKGPFLVVVPSSVLPGWQSEIKLWAPVINTIVYRGTPEERRKLFKEEMVQQKFNVLLTTYEHLMNKNDRPKLSKIHWHYIIIDEGHRIKNASCKLNVELKQYVSSHRLLLTGTPLQNNLEELWALLNFLLPDIFNSSEDFSEWFNKPFQTNGDKFQTKGDNSAEEALLSEEESLLLINRLHQVLRPFMLRRMKHKVEDELPKKIERLIRCEASAYQKLLMKRVRDNLGSIDENVKSRAVQNSVVELRNICNHPYLSQLHSEEVNNKIPQHFLPPVIRLCGKLEMLDRLLPKLKATDHRVLFFCTMTRLLDVMEEYLEFKRYKYLRLDGKTCGGARGALIEDFNNPDSPYFIFLLSLRAGGVGINLQAADTVILFDTDWNPQIDLQAQARAHRIGQKKDVLVLRFETANTVEEQVRATAEHKLGVANQSITAGFFDNSTSAEDRKEYLESLLRGSKKEENAPVLEDDALNDLIARSEPEIEIFESMDKQRKEDEMEIWKTLVQGQGSSSVSVEPPTPSRLVTEDDLKQLYETMKSNDVPMVKKELKVGKKRKRGAVESLDSHNQYGRGKRIKEVKSYVEILSEDEFSEDEIKDVWEAEPSPSPPPQRKGKSVAVENSGGTPLHTSPALEMTPQPMKRGRGRPRKVPSHPTSLGTASQGTQPSHPTSLGTASQGTQPSHPTSLGTASQGTQPVKRGRGRPRKNEAQVTLSIPGRIQASGNASSSAVNGPDSAVPRIKLETVADAGEGSSFQNPLVIREIKEE</sequence>
<dbReference type="PRINTS" id="PR00929">
    <property type="entry name" value="ATHOOK"/>
</dbReference>
<feature type="compositionally biased region" description="Basic and acidic residues" evidence="10">
    <location>
        <begin position="192"/>
        <end position="201"/>
    </location>
</feature>
<dbReference type="Proteomes" id="UP000467841">
    <property type="component" value="Unassembled WGS sequence"/>
</dbReference>
<dbReference type="CDD" id="cd18793">
    <property type="entry name" value="SF2_C_SNF"/>
    <property type="match status" value="1"/>
</dbReference>
<dbReference type="InterPro" id="IPR038718">
    <property type="entry name" value="SNF2-like_sf"/>
</dbReference>
<feature type="region of interest" description="Disordered" evidence="10">
    <location>
        <begin position="174"/>
        <end position="216"/>
    </location>
</feature>
<dbReference type="GO" id="GO:0016787">
    <property type="term" value="F:hydrolase activity"/>
    <property type="evidence" value="ECO:0007669"/>
    <property type="project" value="UniProtKB-KW"/>
</dbReference>
<protein>
    <submittedName>
        <fullName evidence="14">Uncharacterized protein</fullName>
    </submittedName>
</protein>
<dbReference type="GO" id="GO:0004386">
    <property type="term" value="F:helicase activity"/>
    <property type="evidence" value="ECO:0007669"/>
    <property type="project" value="UniProtKB-KW"/>
</dbReference>
<evidence type="ECO:0000256" key="7">
    <source>
        <dbReference type="ARBA" id="ARBA00023125"/>
    </source>
</evidence>
<keyword evidence="11" id="KW-1133">Transmembrane helix</keyword>
<dbReference type="PRINTS" id="PR00930">
    <property type="entry name" value="HIGHMOBLTYIY"/>
</dbReference>
<dbReference type="InterPro" id="IPR029295">
    <property type="entry name" value="SnAC"/>
</dbReference>
<keyword evidence="15" id="KW-1185">Reference proteome</keyword>
<keyword evidence="5" id="KW-0347">Helicase</keyword>
<comment type="caution">
    <text evidence="14">The sequence shown here is derived from an EMBL/GenBank/DDBJ whole genome shotgun (WGS) entry which is preliminary data.</text>
</comment>
<dbReference type="InterPro" id="IPR000116">
    <property type="entry name" value="HMGA"/>
</dbReference>
<dbReference type="FunFam" id="3.40.50.10810:FF:000016">
    <property type="entry name" value="Chromatin structure-remodeling complex protein SYD"/>
    <property type="match status" value="1"/>
</dbReference>
<feature type="region of interest" description="Disordered" evidence="10">
    <location>
        <begin position="1470"/>
        <end position="1614"/>
    </location>
</feature>
<keyword evidence="8" id="KW-0539">Nucleus</keyword>
<feature type="compositionally biased region" description="Basic and acidic residues" evidence="10">
    <location>
        <begin position="287"/>
        <end position="304"/>
    </location>
</feature>
<keyword evidence="6" id="KW-0067">ATP-binding</keyword>
<evidence type="ECO:0000259" key="13">
    <source>
        <dbReference type="PROSITE" id="PS51194"/>
    </source>
</evidence>
<feature type="domain" description="Helicase C-terminal" evidence="13">
    <location>
        <begin position="1167"/>
        <end position="1313"/>
    </location>
</feature>
<dbReference type="SUPFAM" id="SSF52540">
    <property type="entry name" value="P-loop containing nucleoside triphosphate hydrolases"/>
    <property type="match status" value="2"/>
</dbReference>
<keyword evidence="11" id="KW-0812">Transmembrane</keyword>
<dbReference type="GO" id="GO:0000785">
    <property type="term" value="C:chromatin"/>
    <property type="evidence" value="ECO:0007669"/>
    <property type="project" value="InterPro"/>
</dbReference>
<proteinExistence type="predicted"/>
<evidence type="ECO:0000256" key="5">
    <source>
        <dbReference type="ARBA" id="ARBA00022806"/>
    </source>
</evidence>
<evidence type="ECO:0000256" key="10">
    <source>
        <dbReference type="SAM" id="MobiDB-lite"/>
    </source>
</evidence>
<feature type="transmembrane region" description="Helical" evidence="11">
    <location>
        <begin position="799"/>
        <end position="822"/>
    </location>
</feature>
<evidence type="ECO:0000256" key="11">
    <source>
        <dbReference type="SAM" id="Phobius"/>
    </source>
</evidence>
<dbReference type="SMART" id="SM00487">
    <property type="entry name" value="DEXDc"/>
    <property type="match status" value="1"/>
</dbReference>
<evidence type="ECO:0000259" key="12">
    <source>
        <dbReference type="PROSITE" id="PS51192"/>
    </source>
</evidence>
<feature type="region of interest" description="Disordered" evidence="10">
    <location>
        <begin position="110"/>
        <end position="140"/>
    </location>
</feature>
<organism evidence="14 15">
    <name type="scientific">Microthlaspi erraticum</name>
    <dbReference type="NCBI Taxonomy" id="1685480"/>
    <lineage>
        <taxon>Eukaryota</taxon>
        <taxon>Viridiplantae</taxon>
        <taxon>Streptophyta</taxon>
        <taxon>Embryophyta</taxon>
        <taxon>Tracheophyta</taxon>
        <taxon>Spermatophyta</taxon>
        <taxon>Magnoliopsida</taxon>
        <taxon>eudicotyledons</taxon>
        <taxon>Gunneridae</taxon>
        <taxon>Pentapetalae</taxon>
        <taxon>rosids</taxon>
        <taxon>malvids</taxon>
        <taxon>Brassicales</taxon>
        <taxon>Brassicaceae</taxon>
        <taxon>Coluteocarpeae</taxon>
        <taxon>Microthlaspi</taxon>
    </lineage>
</organism>
<dbReference type="GO" id="GO:0005524">
    <property type="term" value="F:ATP binding"/>
    <property type="evidence" value="ECO:0007669"/>
    <property type="project" value="UniProtKB-KW"/>
</dbReference>
<dbReference type="SMART" id="SM01314">
    <property type="entry name" value="SnAC"/>
    <property type="match status" value="1"/>
</dbReference>
<evidence type="ECO:0000256" key="4">
    <source>
        <dbReference type="ARBA" id="ARBA00022801"/>
    </source>
</evidence>
<evidence type="ECO:0000256" key="8">
    <source>
        <dbReference type="ARBA" id="ARBA00023242"/>
    </source>
</evidence>
<feature type="compositionally biased region" description="Low complexity" evidence="10">
    <location>
        <begin position="1598"/>
        <end position="1609"/>
    </location>
</feature>
<feature type="compositionally biased region" description="Basic residues" evidence="10">
    <location>
        <begin position="1518"/>
        <end position="1528"/>
    </location>
</feature>
<keyword evidence="3" id="KW-0547">Nucleotide-binding</keyword>
<dbReference type="Pfam" id="PF14619">
    <property type="entry name" value="SnAC"/>
    <property type="match status" value="1"/>
</dbReference>
<dbReference type="GO" id="GO:0005634">
    <property type="term" value="C:nucleus"/>
    <property type="evidence" value="ECO:0007669"/>
    <property type="project" value="UniProtKB-SubCell"/>
</dbReference>
<dbReference type="FunFam" id="3.40.50.300:FF:000871">
    <property type="entry name" value="Chromatin structure-remodeling complex protein SYD"/>
    <property type="match status" value="1"/>
</dbReference>
<evidence type="ECO:0000256" key="6">
    <source>
        <dbReference type="ARBA" id="ARBA00022840"/>
    </source>
</evidence>
<keyword evidence="4" id="KW-0378">Hydrolase</keyword>
<dbReference type="PANTHER" id="PTHR10799">
    <property type="entry name" value="SNF2/RAD54 HELICASE FAMILY"/>
    <property type="match status" value="1"/>
</dbReference>
<reference evidence="14" key="1">
    <citation type="submission" date="2020-01" db="EMBL/GenBank/DDBJ databases">
        <authorList>
            <person name="Mishra B."/>
        </authorList>
    </citation>
    <scope>NUCLEOTIDE SEQUENCE [LARGE SCALE GENOMIC DNA]</scope>
</reference>
<keyword evidence="11" id="KW-0472">Membrane</keyword>
<feature type="compositionally biased region" description="Polar residues" evidence="10">
    <location>
        <begin position="1530"/>
        <end position="1572"/>
    </location>
</feature>
<dbReference type="EMBL" id="CACVBM020001496">
    <property type="protein sequence ID" value="CAA7052050.1"/>
    <property type="molecule type" value="Genomic_DNA"/>
</dbReference>
<dbReference type="GO" id="GO:0003677">
    <property type="term" value="F:DNA binding"/>
    <property type="evidence" value="ECO:0007669"/>
    <property type="project" value="UniProtKB-KW"/>
</dbReference>
<dbReference type="Pfam" id="PF00176">
    <property type="entry name" value="SNF2-rel_dom"/>
    <property type="match status" value="1"/>
</dbReference>
<comment type="subcellular location">
    <subcellularLocation>
        <location evidence="1">Nucleus</location>
    </subcellularLocation>
</comment>
<dbReference type="InterPro" id="IPR017956">
    <property type="entry name" value="AT_hook_DNA-bd_motif"/>
</dbReference>
<name>A0A6D2KG00_9BRAS</name>
<dbReference type="InterPro" id="IPR014001">
    <property type="entry name" value="Helicase_ATP-bd"/>
</dbReference>
<dbReference type="SMART" id="SM00384">
    <property type="entry name" value="AT_hook"/>
    <property type="match status" value="2"/>
</dbReference>
<keyword evidence="9" id="KW-0175">Coiled coil</keyword>
<feature type="domain" description="Helicase ATP-binding" evidence="12">
    <location>
        <begin position="848"/>
        <end position="1015"/>
    </location>
</feature>
<dbReference type="PROSITE" id="PS51194">
    <property type="entry name" value="HELICASE_CTER"/>
    <property type="match status" value="1"/>
</dbReference>
<feature type="region of interest" description="Disordered" evidence="10">
    <location>
        <begin position="1427"/>
        <end position="1446"/>
    </location>
</feature>
<dbReference type="Gene3D" id="3.40.50.10810">
    <property type="entry name" value="Tandem AAA-ATPase domain"/>
    <property type="match status" value="1"/>
</dbReference>
<dbReference type="PROSITE" id="PS51192">
    <property type="entry name" value="HELICASE_ATP_BIND_1"/>
    <property type="match status" value="1"/>
</dbReference>
<dbReference type="OrthoDB" id="5857104at2759"/>
<evidence type="ECO:0000313" key="14">
    <source>
        <dbReference type="EMBL" id="CAA7052050.1"/>
    </source>
</evidence>
<evidence type="ECO:0000256" key="9">
    <source>
        <dbReference type="SAM" id="Coils"/>
    </source>
</evidence>
<evidence type="ECO:0000256" key="3">
    <source>
        <dbReference type="ARBA" id="ARBA00022741"/>
    </source>
</evidence>
<dbReference type="InterPro" id="IPR027417">
    <property type="entry name" value="P-loop_NTPase"/>
</dbReference>
<dbReference type="Pfam" id="PF00271">
    <property type="entry name" value="Helicase_C"/>
    <property type="match status" value="1"/>
</dbReference>
<keyword evidence="7" id="KW-0238">DNA-binding</keyword>